<proteinExistence type="predicted"/>
<evidence type="ECO:0000313" key="1">
    <source>
        <dbReference type="EMBL" id="AIM28341.1"/>
    </source>
</evidence>
<name>A0A088E7J8_9CREN</name>
<dbReference type="OMA" id="CCVNKPW"/>
<dbReference type="Proteomes" id="UP000029084">
    <property type="component" value="Chromosome"/>
</dbReference>
<organism evidence="1 2">
    <name type="scientific">Metallosphaera sedula</name>
    <dbReference type="NCBI Taxonomy" id="43687"/>
    <lineage>
        <taxon>Archaea</taxon>
        <taxon>Thermoproteota</taxon>
        <taxon>Thermoprotei</taxon>
        <taxon>Sulfolobales</taxon>
        <taxon>Sulfolobaceae</taxon>
        <taxon>Metallosphaera</taxon>
    </lineage>
</organism>
<accession>A0A088E7J8</accession>
<protein>
    <recommendedName>
        <fullName evidence="3">TRASH transcription regulator C-terminal archaeal domain-containing protein</fullName>
    </recommendedName>
</protein>
<reference evidence="1 2" key="1">
    <citation type="journal article" date="2014" name="J. Bacteriol.">
        <title>Role of an Archaeal PitA Transporter in the Copper and Arsenic Resistance of Metallosphaera sedula, an Extreme Thermoacidophile.</title>
        <authorList>
            <person name="McCarthy S."/>
            <person name="Ai C."/>
            <person name="Wheaton G."/>
            <person name="Tevatia R."/>
            <person name="Eckrich V."/>
            <person name="Kelly R."/>
            <person name="Blum P."/>
        </authorList>
    </citation>
    <scope>NUCLEOTIDE SEQUENCE [LARGE SCALE GENOMIC DNA]</scope>
    <source>
        <strain evidence="1 2">CuR1</strain>
    </source>
</reference>
<sequence>MPLELNTATRSLRCDVCNAIIKTKPIVVKTCCNNRPWTFCSNRCYTIWMRDWLRKQEQTRQKGKL</sequence>
<evidence type="ECO:0008006" key="3">
    <source>
        <dbReference type="Google" id="ProtNLM"/>
    </source>
</evidence>
<dbReference type="AlphaFoldDB" id="A0A088E7J8"/>
<evidence type="ECO:0000313" key="2">
    <source>
        <dbReference type="Proteomes" id="UP000029084"/>
    </source>
</evidence>
<gene>
    <name evidence="1" type="ORF">HA72_2220</name>
</gene>
<dbReference type="EMBL" id="CP008822">
    <property type="protein sequence ID" value="AIM28341.1"/>
    <property type="molecule type" value="Genomic_DNA"/>
</dbReference>